<evidence type="ECO:0000313" key="1">
    <source>
        <dbReference type="EMBL" id="HEM66466.1"/>
    </source>
</evidence>
<accession>A0A7J2U1B2</accession>
<protein>
    <submittedName>
        <fullName evidence="1">Uncharacterized protein</fullName>
    </submittedName>
</protein>
<sequence length="86" mass="9624">MAGQKVSAFSIDICTYLLSKFLCKGAPSIITLTLSFRLFNSRIVRNTFEKGVREVMPRVILKESIVCYKAILGPVIIVLKKARSKC</sequence>
<proteinExistence type="predicted"/>
<name>A0A7J2U1B2_9CREN</name>
<organism evidence="1">
    <name type="scientific">Ignisphaera aggregans</name>
    <dbReference type="NCBI Taxonomy" id="334771"/>
    <lineage>
        <taxon>Archaea</taxon>
        <taxon>Thermoproteota</taxon>
        <taxon>Thermoprotei</taxon>
        <taxon>Desulfurococcales</taxon>
        <taxon>Desulfurococcaceae</taxon>
        <taxon>Ignisphaera</taxon>
    </lineage>
</organism>
<gene>
    <name evidence="1" type="ORF">ENO26_02685</name>
</gene>
<dbReference type="AlphaFoldDB" id="A0A7J2U1B2"/>
<reference evidence="1" key="1">
    <citation type="journal article" date="2020" name="mSystems">
        <title>Genome- and Community-Level Interaction Insights into Carbon Utilization and Element Cycling Functions of Hydrothermarchaeota in Hydrothermal Sediment.</title>
        <authorList>
            <person name="Zhou Z."/>
            <person name="Liu Y."/>
            <person name="Xu W."/>
            <person name="Pan J."/>
            <person name="Luo Z.H."/>
            <person name="Li M."/>
        </authorList>
    </citation>
    <scope>NUCLEOTIDE SEQUENCE [LARGE SCALE GENOMIC DNA]</scope>
    <source>
        <strain evidence="1">SpSt-125</strain>
    </source>
</reference>
<comment type="caution">
    <text evidence="1">The sequence shown here is derived from an EMBL/GenBank/DDBJ whole genome shotgun (WGS) entry which is preliminary data.</text>
</comment>
<dbReference type="EMBL" id="DSEU01000015">
    <property type="protein sequence ID" value="HEM66466.1"/>
    <property type="molecule type" value="Genomic_DNA"/>
</dbReference>